<dbReference type="InterPro" id="IPR029063">
    <property type="entry name" value="SAM-dependent_MTases_sf"/>
</dbReference>
<evidence type="ECO:0000313" key="10">
    <source>
        <dbReference type="EMBL" id="PAM67469.1"/>
    </source>
</evidence>
<sequence>MEKQFLSVVDLFAGCGGFGLGLEQAGFTPIYVNEINLDARATYISNRMQIHPWFGDGLDQEKWLNRFSSADARKITKKENLERIQRDIRSEFSLNHGEIDLIVGGPPCQGFSGIGHRRSYAVSKEDIPSNHLYKDMARAVDRLRPRAFVFENVRGLLTGKWTYFGEPGEIWRDVKRAFAGIGDYQLAAELVYARNYGVCQNRPRVILVGIRSDIAGEVTKRRDIDEIDGTGISSGFLPSGSLSHAPSILDVLGDLVDPYYINGGSTTLYPWQPLSQTQIDLRRSHDGLIIAQQGDPITEHTYSKHSLSVIMKFDAMIKGDSFESTKKFAQRVLPKQWTDKGPTVTATSLPDDYVHFEQPRTLSVREWARLQGFPDWYQFKGKRTTGGIRRAGNPLQGIHERELPKYTQIGNAVPVPMAKAIGEHLARIIRQGSIDSTPLAPP</sequence>
<proteinExistence type="inferred from homology"/>
<evidence type="ECO:0000256" key="3">
    <source>
        <dbReference type="ARBA" id="ARBA00022691"/>
    </source>
</evidence>
<dbReference type="InterPro" id="IPR018117">
    <property type="entry name" value="C5_DNA_meth_AS"/>
</dbReference>
<dbReference type="AlphaFoldDB" id="A0A270MZY7"/>
<keyword evidence="1 6" id="KW-0489">Methyltransferase</keyword>
<accession>A0A270MZY7</accession>
<dbReference type="PROSITE" id="PS00095">
    <property type="entry name" value="C5_MTASE_2"/>
    <property type="match status" value="1"/>
</dbReference>
<dbReference type="Gene3D" id="3.40.50.150">
    <property type="entry name" value="Vaccinia Virus protein VP39"/>
    <property type="match status" value="1"/>
</dbReference>
<keyword evidence="3 6" id="KW-0949">S-adenosyl-L-methionine</keyword>
<dbReference type="InterPro" id="IPR031303">
    <property type="entry name" value="C5_meth_CS"/>
</dbReference>
<comment type="caution">
    <text evidence="9">The sequence shown here is derived from an EMBL/GenBank/DDBJ whole genome shotgun (WGS) entry which is preliminary data.</text>
</comment>
<evidence type="ECO:0000256" key="6">
    <source>
        <dbReference type="PROSITE-ProRule" id="PRU01016"/>
    </source>
</evidence>
<geneLocation type="plasmid" evidence="9">
    <name>unnamed3</name>
</geneLocation>
<dbReference type="EMBL" id="NJGC01000151">
    <property type="protein sequence ID" value="PAM64522.1"/>
    <property type="molecule type" value="Genomic_DNA"/>
</dbReference>
<dbReference type="InterPro" id="IPR001525">
    <property type="entry name" value="C5_MeTfrase"/>
</dbReference>
<dbReference type="InterPro" id="IPR050390">
    <property type="entry name" value="C5-Methyltransferase"/>
</dbReference>
<dbReference type="Gene3D" id="3.90.120.10">
    <property type="entry name" value="DNA Methylase, subunit A, domain 2"/>
    <property type="match status" value="1"/>
</dbReference>
<evidence type="ECO:0000256" key="8">
    <source>
        <dbReference type="RuleBase" id="RU000417"/>
    </source>
</evidence>
<dbReference type="EMBL" id="NJGC01000035">
    <property type="protein sequence ID" value="PAM67469.1"/>
    <property type="molecule type" value="Genomic_DNA"/>
</dbReference>
<evidence type="ECO:0000256" key="2">
    <source>
        <dbReference type="ARBA" id="ARBA00022679"/>
    </source>
</evidence>
<organism evidence="9 11">
    <name type="scientific">Stenotrophomonas maltophilia</name>
    <name type="common">Pseudomonas maltophilia</name>
    <name type="synonym">Xanthomonas maltophilia</name>
    <dbReference type="NCBI Taxonomy" id="40324"/>
    <lineage>
        <taxon>Bacteria</taxon>
        <taxon>Pseudomonadati</taxon>
        <taxon>Pseudomonadota</taxon>
        <taxon>Gammaproteobacteria</taxon>
        <taxon>Lysobacterales</taxon>
        <taxon>Lysobacteraceae</taxon>
        <taxon>Stenotrophomonas</taxon>
        <taxon>Stenotrophomonas maltophilia group</taxon>
    </lineage>
</organism>
<keyword evidence="9" id="KW-0614">Plasmid</keyword>
<comment type="similarity">
    <text evidence="6 7">Belongs to the class I-like SAM-binding methyltransferase superfamily. C5-methyltransferase family.</text>
</comment>
<evidence type="ECO:0000256" key="7">
    <source>
        <dbReference type="RuleBase" id="RU000416"/>
    </source>
</evidence>
<dbReference type="PRINTS" id="PR00105">
    <property type="entry name" value="C5METTRFRASE"/>
</dbReference>
<keyword evidence="2 6" id="KW-0808">Transferase</keyword>
<dbReference type="SUPFAM" id="SSF53335">
    <property type="entry name" value="S-adenosyl-L-methionine-dependent methyltransferases"/>
    <property type="match status" value="1"/>
</dbReference>
<dbReference type="PANTHER" id="PTHR10629">
    <property type="entry name" value="CYTOSINE-SPECIFIC METHYLTRANSFERASE"/>
    <property type="match status" value="1"/>
</dbReference>
<dbReference type="GO" id="GO:0044027">
    <property type="term" value="P:negative regulation of gene expression via chromosomal CpG island methylation"/>
    <property type="evidence" value="ECO:0007669"/>
    <property type="project" value="TreeGrafter"/>
</dbReference>
<dbReference type="PROSITE" id="PS51679">
    <property type="entry name" value="SAM_MT_C5"/>
    <property type="match status" value="1"/>
</dbReference>
<evidence type="ECO:0000256" key="5">
    <source>
        <dbReference type="ARBA" id="ARBA00047422"/>
    </source>
</evidence>
<feature type="active site" evidence="6">
    <location>
        <position position="108"/>
    </location>
</feature>
<evidence type="ECO:0000313" key="11">
    <source>
        <dbReference type="Proteomes" id="UP000216433"/>
    </source>
</evidence>
<dbReference type="GO" id="GO:0003677">
    <property type="term" value="F:DNA binding"/>
    <property type="evidence" value="ECO:0007669"/>
    <property type="project" value="TreeGrafter"/>
</dbReference>
<name>A0A270MZY7_STEMA</name>
<dbReference type="NCBIfam" id="TIGR00675">
    <property type="entry name" value="dcm"/>
    <property type="match status" value="1"/>
</dbReference>
<evidence type="ECO:0000256" key="1">
    <source>
        <dbReference type="ARBA" id="ARBA00022603"/>
    </source>
</evidence>
<gene>
    <name evidence="10" type="ORF">CEK00_19765</name>
    <name evidence="9" type="ORF">CEK00_22350</name>
</gene>
<dbReference type="Proteomes" id="UP000216433">
    <property type="component" value="Unassembled WGS sequence"/>
</dbReference>
<dbReference type="PANTHER" id="PTHR10629:SF52">
    <property type="entry name" value="DNA (CYTOSINE-5)-METHYLTRANSFERASE 1"/>
    <property type="match status" value="1"/>
</dbReference>
<dbReference type="GO" id="GO:0032259">
    <property type="term" value="P:methylation"/>
    <property type="evidence" value="ECO:0007669"/>
    <property type="project" value="UniProtKB-KW"/>
</dbReference>
<protein>
    <recommendedName>
        <fullName evidence="8">Cytosine-specific methyltransferase</fullName>
        <ecNumber evidence="8">2.1.1.37</ecNumber>
    </recommendedName>
</protein>
<dbReference type="GO" id="GO:0003886">
    <property type="term" value="F:DNA (cytosine-5-)-methyltransferase activity"/>
    <property type="evidence" value="ECO:0007669"/>
    <property type="project" value="UniProtKB-EC"/>
</dbReference>
<comment type="catalytic activity">
    <reaction evidence="5 8">
        <text>a 2'-deoxycytidine in DNA + S-adenosyl-L-methionine = a 5-methyl-2'-deoxycytidine in DNA + S-adenosyl-L-homocysteine + H(+)</text>
        <dbReference type="Rhea" id="RHEA:13681"/>
        <dbReference type="Rhea" id="RHEA-COMP:11369"/>
        <dbReference type="Rhea" id="RHEA-COMP:11370"/>
        <dbReference type="ChEBI" id="CHEBI:15378"/>
        <dbReference type="ChEBI" id="CHEBI:57856"/>
        <dbReference type="ChEBI" id="CHEBI:59789"/>
        <dbReference type="ChEBI" id="CHEBI:85452"/>
        <dbReference type="ChEBI" id="CHEBI:85454"/>
        <dbReference type="EC" id="2.1.1.37"/>
    </reaction>
</comment>
<reference evidence="9 11" key="1">
    <citation type="submission" date="2017-06" db="EMBL/GenBank/DDBJ databases">
        <title>Genome sequencing and assembly of Stenotrophomonas maltophilia DF07.</title>
        <authorList>
            <person name="Iyer R."/>
        </authorList>
    </citation>
    <scope>NUCLEOTIDE SEQUENCE [LARGE SCALE GENOMIC DNA]</scope>
    <source>
        <strain evidence="9 11">DF07</strain>
        <plasmid evidence="9">unnamed3</plasmid>
    </source>
</reference>
<dbReference type="PROSITE" id="PS00094">
    <property type="entry name" value="C5_MTASE_1"/>
    <property type="match status" value="1"/>
</dbReference>
<dbReference type="Pfam" id="PF00145">
    <property type="entry name" value="DNA_methylase"/>
    <property type="match status" value="1"/>
</dbReference>
<evidence type="ECO:0000256" key="4">
    <source>
        <dbReference type="ARBA" id="ARBA00022747"/>
    </source>
</evidence>
<dbReference type="EC" id="2.1.1.37" evidence="8"/>
<evidence type="ECO:0000313" key="9">
    <source>
        <dbReference type="EMBL" id="PAM64522.1"/>
    </source>
</evidence>
<dbReference type="GO" id="GO:0009307">
    <property type="term" value="P:DNA restriction-modification system"/>
    <property type="evidence" value="ECO:0007669"/>
    <property type="project" value="UniProtKB-KW"/>
</dbReference>
<keyword evidence="4" id="KW-0680">Restriction system</keyword>